<accession>A0A2T0B3H5</accession>
<proteinExistence type="predicted"/>
<dbReference type="Proteomes" id="UP000237798">
    <property type="component" value="Unassembled WGS sequence"/>
</dbReference>
<keyword evidence="2" id="KW-1185">Reference proteome</keyword>
<evidence type="ECO:0000313" key="2">
    <source>
        <dbReference type="Proteomes" id="UP000237798"/>
    </source>
</evidence>
<protein>
    <submittedName>
        <fullName evidence="1">Uncharacterized protein</fullName>
    </submittedName>
</protein>
<name>A0A2T0B3H5_9CLOT</name>
<organism evidence="1 2">
    <name type="scientific">Clostridium luticellarii</name>
    <dbReference type="NCBI Taxonomy" id="1691940"/>
    <lineage>
        <taxon>Bacteria</taxon>
        <taxon>Bacillati</taxon>
        <taxon>Bacillota</taxon>
        <taxon>Clostridia</taxon>
        <taxon>Eubacteriales</taxon>
        <taxon>Clostridiaceae</taxon>
        <taxon>Clostridium</taxon>
    </lineage>
</organism>
<comment type="caution">
    <text evidence="1">The sequence shown here is derived from an EMBL/GenBank/DDBJ whole genome shotgun (WGS) entry which is preliminary data.</text>
</comment>
<gene>
    <name evidence="1" type="ORF">CLLU_36460</name>
</gene>
<dbReference type="RefSeq" id="WP_158255950.1">
    <property type="nucleotide sequence ID" value="NZ_PVXP01000126.1"/>
</dbReference>
<sequence>MENSKNVIVLKNISMQEIKLEDVAVLEEGIQPGGLLCGLACIGGGVYCGVGCPH</sequence>
<reference evidence="1 2" key="1">
    <citation type="submission" date="2018-03" db="EMBL/GenBank/DDBJ databases">
        <title>Genome sequence of Clostridium luticellarii DSM 29923.</title>
        <authorList>
            <person name="Poehlein A."/>
            <person name="Daniel R."/>
        </authorList>
    </citation>
    <scope>NUCLEOTIDE SEQUENCE [LARGE SCALE GENOMIC DNA]</scope>
    <source>
        <strain evidence="1 2">DSM 29923</strain>
    </source>
</reference>
<evidence type="ECO:0000313" key="1">
    <source>
        <dbReference type="EMBL" id="PRR78422.1"/>
    </source>
</evidence>
<dbReference type="EMBL" id="PVXP01000126">
    <property type="protein sequence ID" value="PRR78422.1"/>
    <property type="molecule type" value="Genomic_DNA"/>
</dbReference>
<dbReference type="AlphaFoldDB" id="A0A2T0B3H5"/>